<reference evidence="1 2" key="1">
    <citation type="submission" date="2018-03" db="EMBL/GenBank/DDBJ databases">
        <authorList>
            <person name="Nguyen K."/>
            <person name="Fouts D."/>
            <person name="Sutton G."/>
        </authorList>
    </citation>
    <scope>NUCLEOTIDE SEQUENCE [LARGE SCALE GENOMIC DNA]</scope>
    <source>
        <strain evidence="1 2">AU3578</strain>
    </source>
</reference>
<evidence type="ECO:0000313" key="1">
    <source>
        <dbReference type="EMBL" id="PRH40309.1"/>
    </source>
</evidence>
<name>A0AA44Y2X9_BURVI</name>
<dbReference type="EMBL" id="PVHK01000158">
    <property type="protein sequence ID" value="PRH40309.1"/>
    <property type="molecule type" value="Genomic_DNA"/>
</dbReference>
<dbReference type="AlphaFoldDB" id="A0AA44Y2X9"/>
<dbReference type="Proteomes" id="UP000237632">
    <property type="component" value="Unassembled WGS sequence"/>
</dbReference>
<proteinExistence type="predicted"/>
<protein>
    <submittedName>
        <fullName evidence="1">Transcriptional regulator</fullName>
    </submittedName>
</protein>
<evidence type="ECO:0000313" key="2">
    <source>
        <dbReference type="Proteomes" id="UP000237632"/>
    </source>
</evidence>
<accession>A0AA44Y2X9</accession>
<comment type="caution">
    <text evidence="1">The sequence shown here is derived from an EMBL/GenBank/DDBJ whole genome shotgun (WGS) entry which is preliminary data.</text>
</comment>
<sequence>SCYSNAEVHRWLADPLGYAAPQEQQEAA</sequence>
<feature type="non-terminal residue" evidence="1">
    <location>
        <position position="1"/>
    </location>
</feature>
<organism evidence="1 2">
    <name type="scientific">Burkholderia vietnamiensis</name>
    <dbReference type="NCBI Taxonomy" id="60552"/>
    <lineage>
        <taxon>Bacteria</taxon>
        <taxon>Pseudomonadati</taxon>
        <taxon>Pseudomonadota</taxon>
        <taxon>Betaproteobacteria</taxon>
        <taxon>Burkholderiales</taxon>
        <taxon>Burkholderiaceae</taxon>
        <taxon>Burkholderia</taxon>
        <taxon>Burkholderia cepacia complex</taxon>
    </lineage>
</organism>
<gene>
    <name evidence="1" type="ORF">C6T65_21665</name>
</gene>